<dbReference type="Pfam" id="PF07603">
    <property type="entry name" value="Lcl_C"/>
    <property type="match status" value="1"/>
</dbReference>
<organism evidence="2 3">
    <name type="scientific">Mycena chlorophos</name>
    <name type="common">Agaric fungus</name>
    <name type="synonym">Agaricus chlorophos</name>
    <dbReference type="NCBI Taxonomy" id="658473"/>
    <lineage>
        <taxon>Eukaryota</taxon>
        <taxon>Fungi</taxon>
        <taxon>Dikarya</taxon>
        <taxon>Basidiomycota</taxon>
        <taxon>Agaricomycotina</taxon>
        <taxon>Agaricomycetes</taxon>
        <taxon>Agaricomycetidae</taxon>
        <taxon>Agaricales</taxon>
        <taxon>Marasmiineae</taxon>
        <taxon>Mycenaceae</taxon>
        <taxon>Mycena</taxon>
    </lineage>
</organism>
<dbReference type="Proteomes" id="UP000815677">
    <property type="component" value="Unassembled WGS sequence"/>
</dbReference>
<evidence type="ECO:0000313" key="2">
    <source>
        <dbReference type="EMBL" id="GAT43715.1"/>
    </source>
</evidence>
<dbReference type="InterPro" id="IPR011460">
    <property type="entry name" value="Lcl_C"/>
</dbReference>
<reference evidence="2" key="1">
    <citation type="submission" date="2014-09" db="EMBL/GenBank/DDBJ databases">
        <title>Genome sequence of the luminous mushroom Mycena chlorophos for searching fungal bioluminescence genes.</title>
        <authorList>
            <person name="Tanaka Y."/>
            <person name="Kasuga D."/>
            <person name="Oba Y."/>
            <person name="Hase S."/>
            <person name="Sato K."/>
            <person name="Oba Y."/>
            <person name="Sakakibara Y."/>
        </authorList>
    </citation>
    <scope>NUCLEOTIDE SEQUENCE</scope>
</reference>
<accession>A0ABQ0KXN3</accession>
<dbReference type="EMBL" id="DF839222">
    <property type="protein sequence ID" value="GAT43715.1"/>
    <property type="molecule type" value="Genomic_DNA"/>
</dbReference>
<protein>
    <recommendedName>
        <fullName evidence="1">Lcl C-terminal domain-containing protein</fullName>
    </recommendedName>
</protein>
<evidence type="ECO:0000259" key="1">
    <source>
        <dbReference type="Pfam" id="PF07603"/>
    </source>
</evidence>
<keyword evidence="3" id="KW-1185">Reference proteome</keyword>
<sequence length="162" mass="18192">MSANVLEINLGKTRITINTEGAGPVINLAASEDIKLESNQRFELVLNGDAVMDHNTGLMWARSESETLEWDDASKYCGEFSAGGHSDWRMPTREELLTIVDLDRHEPCMDPIFKTHSNYVWTSTQTAWSKGKSGSSRSFWSVYMDSGLVDNYLADDLLRARP</sequence>
<gene>
    <name evidence="2" type="ORF">MCHLO_01385</name>
</gene>
<feature type="non-terminal residue" evidence="2">
    <location>
        <position position="162"/>
    </location>
</feature>
<feature type="domain" description="Lcl C-terminal" evidence="1">
    <location>
        <begin position="50"/>
        <end position="152"/>
    </location>
</feature>
<proteinExistence type="predicted"/>
<name>A0ABQ0KXN3_MYCCL</name>
<evidence type="ECO:0000313" key="3">
    <source>
        <dbReference type="Proteomes" id="UP000815677"/>
    </source>
</evidence>